<evidence type="ECO:0000256" key="3">
    <source>
        <dbReference type="ARBA" id="ARBA00008723"/>
    </source>
</evidence>
<dbReference type="InterPro" id="IPR011230">
    <property type="entry name" value="PAP14/16/28/29"/>
</dbReference>
<dbReference type="EnsemblPlants" id="Kaladp0809s0051.1.v1.1">
    <property type="protein sequence ID" value="Kaladp0809s0051.1.v1.1"/>
    <property type="gene ID" value="Kaladp0809s0051.v1.1"/>
</dbReference>
<protein>
    <recommendedName>
        <fullName evidence="12">Calcineurin-like phosphoesterase domain-containing protein</fullName>
    </recommendedName>
</protein>
<evidence type="ECO:0000256" key="8">
    <source>
        <dbReference type="ARBA" id="ARBA00022833"/>
    </source>
</evidence>
<dbReference type="PANTHER" id="PTHR32440">
    <property type="entry name" value="PHOSPHATASE DCR2-RELATED-RELATED"/>
    <property type="match status" value="1"/>
</dbReference>
<feature type="domain" description="Calcineurin-like phosphoesterase" evidence="12">
    <location>
        <begin position="40"/>
        <end position="296"/>
    </location>
</feature>
<dbReference type="Gramene" id="Kaladp0809s0051.1.v1.1">
    <property type="protein sequence ID" value="Kaladp0809s0051.1.v1.1"/>
    <property type="gene ID" value="Kaladp0809s0051.v1.1"/>
</dbReference>
<proteinExistence type="inferred from homology"/>
<dbReference type="Proteomes" id="UP000594263">
    <property type="component" value="Unplaced"/>
</dbReference>
<evidence type="ECO:0000256" key="2">
    <source>
        <dbReference type="ARBA" id="ARBA00004613"/>
    </source>
</evidence>
<feature type="chain" id="PRO_5029642785" description="Calcineurin-like phosphoesterase domain-containing protein" evidence="11">
    <location>
        <begin position="29"/>
        <end position="405"/>
    </location>
</feature>
<comment type="cofactor">
    <cofactor evidence="1">
        <name>Zn(2+)</name>
        <dbReference type="ChEBI" id="CHEBI:29105"/>
    </cofactor>
</comment>
<evidence type="ECO:0000256" key="6">
    <source>
        <dbReference type="ARBA" id="ARBA00022723"/>
    </source>
</evidence>
<keyword evidence="10" id="KW-0325">Glycoprotein</keyword>
<evidence type="ECO:0000256" key="10">
    <source>
        <dbReference type="ARBA" id="ARBA00023180"/>
    </source>
</evidence>
<dbReference type="AlphaFoldDB" id="A0A7N0VGM0"/>
<accession>A0A7N0VGM0</accession>
<sequence length="405" mass="45143">MKPDNRSMFRVVFCLFIVSLLFPGCVEAVRQLRFNRQGQFKILQVADMHYGNGKTTPCEDVFPSQMPTCSDLNTTAFVRRMIHAEKPDLIVFTGDNIYGFSASIAQKSLDAAFAAAVESNIPWAAVLGNHDQESTLSREGVMKHIVGMKNTISRLNPSDAPNIDGFGNYNLEVSGVEGSGLHNKSVLNVYLLDSGDYSTDPTIPGYGWIKKSQQKWFMRTSKKLKRAYRSEPVAQKQPAPALAYFHIPLPEYASFDASNYTGVKQEGISSANINSGFFKTIVEAGDVKAVFIGHDHLNDFCGKLSNVNLCYAGGFGYHAYGKAGWSRRSRVVQATLEKMKNGGWGGVESIKTWKRLDDSDLSTIDPQILWRKNTFASNQVYSKKKSSRAGNMDLRKQQYKCYPEE</sequence>
<comment type="similarity">
    <text evidence="3">Belongs to the metallophosphoesterase superfamily. Purple acid phosphatase family.</text>
</comment>
<organism evidence="13 14">
    <name type="scientific">Kalanchoe fedtschenkoi</name>
    <name type="common">Lavender scallops</name>
    <name type="synonym">South American air plant</name>
    <dbReference type="NCBI Taxonomy" id="63787"/>
    <lineage>
        <taxon>Eukaryota</taxon>
        <taxon>Viridiplantae</taxon>
        <taxon>Streptophyta</taxon>
        <taxon>Embryophyta</taxon>
        <taxon>Tracheophyta</taxon>
        <taxon>Spermatophyta</taxon>
        <taxon>Magnoliopsida</taxon>
        <taxon>eudicotyledons</taxon>
        <taxon>Gunneridae</taxon>
        <taxon>Pentapetalae</taxon>
        <taxon>Saxifragales</taxon>
        <taxon>Crassulaceae</taxon>
        <taxon>Kalanchoe</taxon>
    </lineage>
</organism>
<dbReference type="CDD" id="cd07383">
    <property type="entry name" value="MPP_Dcr2"/>
    <property type="match status" value="1"/>
</dbReference>
<dbReference type="GO" id="GO:0005576">
    <property type="term" value="C:extracellular region"/>
    <property type="evidence" value="ECO:0007669"/>
    <property type="project" value="UniProtKB-SubCell"/>
</dbReference>
<dbReference type="PIRSF" id="PIRSF030250">
    <property type="entry name" value="Ptase_At2g46880"/>
    <property type="match status" value="1"/>
</dbReference>
<keyword evidence="14" id="KW-1185">Reference proteome</keyword>
<dbReference type="GO" id="GO:0005737">
    <property type="term" value="C:cytoplasm"/>
    <property type="evidence" value="ECO:0007669"/>
    <property type="project" value="TreeGrafter"/>
</dbReference>
<dbReference type="GO" id="GO:0016788">
    <property type="term" value="F:hydrolase activity, acting on ester bonds"/>
    <property type="evidence" value="ECO:0007669"/>
    <property type="project" value="TreeGrafter"/>
</dbReference>
<dbReference type="Gene3D" id="3.60.21.10">
    <property type="match status" value="1"/>
</dbReference>
<dbReference type="InterPro" id="IPR004843">
    <property type="entry name" value="Calcineurin-like_PHP"/>
</dbReference>
<keyword evidence="9" id="KW-0408">Iron</keyword>
<reference evidence="13" key="1">
    <citation type="submission" date="2021-01" db="UniProtKB">
        <authorList>
            <consortium name="EnsemblPlants"/>
        </authorList>
    </citation>
    <scope>IDENTIFICATION</scope>
</reference>
<dbReference type="FunFam" id="3.60.21.10:FF:000038">
    <property type="entry name" value="Probable inactive purple acid phosphatase 29"/>
    <property type="match status" value="1"/>
</dbReference>
<evidence type="ECO:0000313" key="14">
    <source>
        <dbReference type="Proteomes" id="UP000594263"/>
    </source>
</evidence>
<evidence type="ECO:0000313" key="13">
    <source>
        <dbReference type="EnsemblPlants" id="Kaladp0809s0051.1.v1.1"/>
    </source>
</evidence>
<comment type="subunit">
    <text evidence="4">Homodimer.</text>
</comment>
<dbReference type="SUPFAM" id="SSF56300">
    <property type="entry name" value="Metallo-dependent phosphatases"/>
    <property type="match status" value="1"/>
</dbReference>
<evidence type="ECO:0000256" key="4">
    <source>
        <dbReference type="ARBA" id="ARBA00011738"/>
    </source>
</evidence>
<dbReference type="GO" id="GO:0046872">
    <property type="term" value="F:metal ion binding"/>
    <property type="evidence" value="ECO:0007669"/>
    <property type="project" value="UniProtKB-KW"/>
</dbReference>
<comment type="subcellular location">
    <subcellularLocation>
        <location evidence="2">Secreted</location>
    </subcellularLocation>
</comment>
<keyword evidence="6" id="KW-0479">Metal-binding</keyword>
<keyword evidence="5" id="KW-0964">Secreted</keyword>
<evidence type="ECO:0000256" key="9">
    <source>
        <dbReference type="ARBA" id="ARBA00023004"/>
    </source>
</evidence>
<dbReference type="PANTHER" id="PTHR32440:SF0">
    <property type="entry name" value="PHOSPHATASE DCR2-RELATED"/>
    <property type="match status" value="1"/>
</dbReference>
<dbReference type="Pfam" id="PF00149">
    <property type="entry name" value="Metallophos"/>
    <property type="match status" value="1"/>
</dbReference>
<evidence type="ECO:0000256" key="1">
    <source>
        <dbReference type="ARBA" id="ARBA00001947"/>
    </source>
</evidence>
<evidence type="ECO:0000259" key="12">
    <source>
        <dbReference type="Pfam" id="PF00149"/>
    </source>
</evidence>
<keyword evidence="8" id="KW-0862">Zinc</keyword>
<name>A0A7N0VGM0_KALFE</name>
<evidence type="ECO:0000256" key="7">
    <source>
        <dbReference type="ARBA" id="ARBA00022729"/>
    </source>
</evidence>
<evidence type="ECO:0000256" key="5">
    <source>
        <dbReference type="ARBA" id="ARBA00022525"/>
    </source>
</evidence>
<evidence type="ECO:0000256" key="11">
    <source>
        <dbReference type="SAM" id="SignalP"/>
    </source>
</evidence>
<keyword evidence="7 11" id="KW-0732">Signal</keyword>
<dbReference type="InterPro" id="IPR029052">
    <property type="entry name" value="Metallo-depent_PP-like"/>
</dbReference>
<dbReference type="OMA" id="HIVPMEY"/>
<feature type="signal peptide" evidence="11">
    <location>
        <begin position="1"/>
        <end position="28"/>
    </location>
</feature>